<dbReference type="EMBL" id="JBHFNR010000109">
    <property type="protein sequence ID" value="MFB2894346.1"/>
    <property type="molecule type" value="Genomic_DNA"/>
</dbReference>
<dbReference type="Proteomes" id="UP001576784">
    <property type="component" value="Unassembled WGS sequence"/>
</dbReference>
<organism evidence="1 2">
    <name type="scientific">Floridaenema flaviceps BLCC-F50</name>
    <dbReference type="NCBI Taxonomy" id="3153642"/>
    <lineage>
        <taxon>Bacteria</taxon>
        <taxon>Bacillati</taxon>
        <taxon>Cyanobacteriota</taxon>
        <taxon>Cyanophyceae</taxon>
        <taxon>Oscillatoriophycideae</taxon>
        <taxon>Aerosakkonematales</taxon>
        <taxon>Aerosakkonemataceae</taxon>
        <taxon>Floridanema</taxon>
        <taxon>Floridanema flaviceps</taxon>
    </lineage>
</organism>
<name>A0ABV4XRQ0_9CYAN</name>
<accession>A0ABV4XRQ0</accession>
<proteinExistence type="predicted"/>
<gene>
    <name evidence="1" type="ORF">ACE1CI_15670</name>
</gene>
<protein>
    <submittedName>
        <fullName evidence="1">Uncharacterized protein</fullName>
    </submittedName>
</protein>
<dbReference type="RefSeq" id="WP_413263994.1">
    <property type="nucleotide sequence ID" value="NZ_JBHFNR010000109.1"/>
</dbReference>
<reference evidence="1 2" key="1">
    <citation type="submission" date="2024-09" db="EMBL/GenBank/DDBJ databases">
        <title>Floridaenema gen nov. (Aerosakkonemataceae, Aerosakkonematales ord. nov., Cyanobacteria) from benthic tropical and subtropical fresh waters, with the description of four new species.</title>
        <authorList>
            <person name="Moretto J.A."/>
            <person name="Berthold D.E."/>
            <person name="Lefler F.W."/>
            <person name="Huang I.-S."/>
            <person name="Laughinghouse H. IV."/>
        </authorList>
    </citation>
    <scope>NUCLEOTIDE SEQUENCE [LARGE SCALE GENOMIC DNA]</scope>
    <source>
        <strain evidence="1 2">BLCC-F50</strain>
    </source>
</reference>
<evidence type="ECO:0000313" key="2">
    <source>
        <dbReference type="Proteomes" id="UP001576784"/>
    </source>
</evidence>
<sequence>MLIGPSLANWLWSANHDLIKNSLVLKPRPCRTALYGKIAVVAKTLIGG</sequence>
<comment type="caution">
    <text evidence="1">The sequence shown here is derived from an EMBL/GenBank/DDBJ whole genome shotgun (WGS) entry which is preliminary data.</text>
</comment>
<evidence type="ECO:0000313" key="1">
    <source>
        <dbReference type="EMBL" id="MFB2894346.1"/>
    </source>
</evidence>
<keyword evidence="2" id="KW-1185">Reference proteome</keyword>